<keyword evidence="3 9" id="KW-0548">Nucleotidyltransferase</keyword>
<sequence length="1157" mass="127130">MGFHNPPVPWSEIERTLSDRRRPGTVPAGADGGDSPAWSHKRGPYVPPAIERPADAVPYAELHAHSSYSFLDGASSPEELAEEAERLGLHALAVTDHDGFYGIVRLAEAAETLQLGTVFGAELSLNLPGPQNGEPDPVGSHLLVLARGEEGYHRLAAAITAAQLRGAEKGRPVYDLDELAERSGGPRDPHWAVLTGCRKGTVRRALAEQGPDAAAAALDRLVERFGPDAVHVELMDHGNPLDSRHNDLLAALAAERKLPLLATNNVHYAVPERELLAAAVAAVRANRGLDELDGWLPAHAGAHLRSGAEMARRFARYPGAVARTVTLADELAFPLRRAKPALPKQEVPDGHTPMSWLRHLVWEAVPRKYPDLKPKDRDRIERELGVIEMKDFPGYFLIVYGIVQEARRRGILCQGRGSAANSAVCFLLDITAVDSIAYDLPFERFLSSLRDEEPDIDVDFDSDRREEIIQWVYRQYGRDRAAQVANVIQYRPKNAVRDMAKALGHSPGQQDAWSKQVERWGAALDTGADHDIPDQVLAYATELLKAPRHLGIHSGGMVLTDRPVGEVVPIEHARMEDRTVIQWDKDDAAWMGLVKFDLLGLGMLAALQYCFDLIRDATGEAWELATIPKEEKAVYDMLCRADSIGVFQVESRAQMGLLPRLQPRRFYDLVVQIALVRPGPIQGGAVHPFVRRKLGQEEVTYAHPKLKPVLERTMGVPVFQEQLMQMAVAVGDCTAEDADLLRRAMGSKRGVERIEKLREKLYAGMARNNLTGEVADGIYAKIQAFANFGFAESHSLSFALLVYASSWIKLHYPAAFLAGLLRAQPMGFYSPATLSADARRHGVEVRRPDLLRSGVQALLEPHAESEEIPGIGDAADGSAPRSARSPRFPPTGREACAERVQPPVGEFDPSEPDESEAHRRDGRFAVRLGLAAVTGIGAKVAERIVAEREASGPYRDLRDLVRRTGLTAVQLEALATAGAFECLGVTRREAIWSAGSAAQDRAEYLPESMVSVQPPLFPDPTSYEVLAADLWATGISPGDHPLAHYRSQLDARGVLTSRELRTHENGRRVEVAGLVTHRQRPATASGITFLNLEDEHGLVNVICSVGVWNRHRRIVRESPALIVRGMLERSVEGVTNLVADRFDDLRVGVAHSSRDFR</sequence>
<dbReference type="PANTHER" id="PTHR32294:SF4">
    <property type="entry name" value="ERROR-PRONE DNA POLYMERASE"/>
    <property type="match status" value="1"/>
</dbReference>
<feature type="compositionally biased region" description="Basic and acidic residues" evidence="10">
    <location>
        <begin position="12"/>
        <end position="22"/>
    </location>
</feature>
<dbReference type="PANTHER" id="PTHR32294">
    <property type="entry name" value="DNA POLYMERASE III SUBUNIT ALPHA"/>
    <property type="match status" value="1"/>
</dbReference>
<dbReference type="InterPro" id="IPR029460">
    <property type="entry name" value="DNAPol_HHH"/>
</dbReference>
<comment type="subcellular location">
    <subcellularLocation>
        <location evidence="9">Cytoplasm</location>
    </subcellularLocation>
</comment>
<dbReference type="GO" id="GO:0005737">
    <property type="term" value="C:cytoplasm"/>
    <property type="evidence" value="ECO:0007669"/>
    <property type="project" value="UniProtKB-SubCell"/>
</dbReference>
<dbReference type="NCBIfam" id="NF004225">
    <property type="entry name" value="PRK05672.1"/>
    <property type="match status" value="1"/>
</dbReference>
<dbReference type="Gene3D" id="1.10.150.870">
    <property type="match status" value="1"/>
</dbReference>
<evidence type="ECO:0000256" key="2">
    <source>
        <dbReference type="ARBA" id="ARBA00022679"/>
    </source>
</evidence>
<comment type="function">
    <text evidence="9">DNA polymerase involved in damage-induced mutagenesis and translesion synthesis (TLS). It is not the major replicative DNA polymerase.</text>
</comment>
<feature type="region of interest" description="Disordered" evidence="10">
    <location>
        <begin position="1"/>
        <end position="45"/>
    </location>
</feature>
<dbReference type="CDD" id="cd04485">
    <property type="entry name" value="DnaE_OBF"/>
    <property type="match status" value="1"/>
</dbReference>
<evidence type="ECO:0000256" key="3">
    <source>
        <dbReference type="ARBA" id="ARBA00022695"/>
    </source>
</evidence>
<keyword evidence="2 9" id="KW-0808">Transferase</keyword>
<feature type="domain" description="Polymerase/histidinol phosphatase N-terminal" evidence="11">
    <location>
        <begin position="60"/>
        <end position="127"/>
    </location>
</feature>
<evidence type="ECO:0000256" key="9">
    <source>
        <dbReference type="HAMAP-Rule" id="MF_01902"/>
    </source>
</evidence>
<dbReference type="SUPFAM" id="SSF47781">
    <property type="entry name" value="RuvA domain 2-like"/>
    <property type="match status" value="1"/>
</dbReference>
<evidence type="ECO:0000256" key="7">
    <source>
        <dbReference type="ARBA" id="ARBA00023204"/>
    </source>
</evidence>
<dbReference type="KEGG" id="mlz:F6J85_12330"/>
<dbReference type="Pfam" id="PF17657">
    <property type="entry name" value="DNA_pol3_finger"/>
    <property type="match status" value="1"/>
</dbReference>
<comment type="similarity">
    <text evidence="9">Belongs to the DNA polymerase type-C family. DnaE2 subfamily.</text>
</comment>
<evidence type="ECO:0000256" key="1">
    <source>
        <dbReference type="ARBA" id="ARBA00022490"/>
    </source>
</evidence>
<keyword evidence="1 9" id="KW-0963">Cytoplasm</keyword>
<dbReference type="GO" id="GO:0003887">
    <property type="term" value="F:DNA-directed DNA polymerase activity"/>
    <property type="evidence" value="ECO:0007669"/>
    <property type="project" value="UniProtKB-UniRule"/>
</dbReference>
<evidence type="ECO:0000313" key="12">
    <source>
        <dbReference type="EMBL" id="QEW03798.1"/>
    </source>
</evidence>
<dbReference type="EMBL" id="CP044232">
    <property type="protein sequence ID" value="QEW03798.1"/>
    <property type="molecule type" value="Genomic_DNA"/>
</dbReference>
<feature type="region of interest" description="Disordered" evidence="10">
    <location>
        <begin position="862"/>
        <end position="920"/>
    </location>
</feature>
<dbReference type="InterPro" id="IPR003141">
    <property type="entry name" value="Pol/His_phosphatase_N"/>
</dbReference>
<dbReference type="Pfam" id="PF02811">
    <property type="entry name" value="PHP"/>
    <property type="match status" value="1"/>
</dbReference>
<dbReference type="SMART" id="SM00481">
    <property type="entry name" value="POLIIIAc"/>
    <property type="match status" value="1"/>
</dbReference>
<dbReference type="NCBIfam" id="TIGR00594">
    <property type="entry name" value="polc"/>
    <property type="match status" value="1"/>
</dbReference>
<comment type="catalytic activity">
    <reaction evidence="8 9">
        <text>DNA(n) + a 2'-deoxyribonucleoside 5'-triphosphate = DNA(n+1) + diphosphate</text>
        <dbReference type="Rhea" id="RHEA:22508"/>
        <dbReference type="Rhea" id="RHEA-COMP:17339"/>
        <dbReference type="Rhea" id="RHEA-COMP:17340"/>
        <dbReference type="ChEBI" id="CHEBI:33019"/>
        <dbReference type="ChEBI" id="CHEBI:61560"/>
        <dbReference type="ChEBI" id="CHEBI:173112"/>
        <dbReference type="EC" id="2.7.7.7"/>
    </reaction>
</comment>
<dbReference type="Pfam" id="PF14579">
    <property type="entry name" value="HHH_6"/>
    <property type="match status" value="1"/>
</dbReference>
<feature type="compositionally biased region" description="Low complexity" evidence="10">
    <location>
        <begin position="872"/>
        <end position="886"/>
    </location>
</feature>
<dbReference type="InterPro" id="IPR040982">
    <property type="entry name" value="DNA_pol3_finger"/>
</dbReference>
<dbReference type="InterPro" id="IPR011708">
    <property type="entry name" value="DNA_pol3_alpha_NTPase_dom"/>
</dbReference>
<proteinExistence type="inferred from homology"/>
<evidence type="ECO:0000256" key="10">
    <source>
        <dbReference type="SAM" id="MobiDB-lite"/>
    </source>
</evidence>
<protein>
    <recommendedName>
        <fullName evidence="9">Error-prone DNA polymerase</fullName>
        <ecNumber evidence="9">2.7.7.7</ecNumber>
    </recommendedName>
</protein>
<dbReference type="HAMAP" id="MF_01902">
    <property type="entry name" value="DNApol_error_prone"/>
    <property type="match status" value="1"/>
</dbReference>
<evidence type="ECO:0000256" key="4">
    <source>
        <dbReference type="ARBA" id="ARBA00022705"/>
    </source>
</evidence>
<evidence type="ECO:0000313" key="13">
    <source>
        <dbReference type="Proteomes" id="UP000325516"/>
    </source>
</evidence>
<keyword evidence="4 9" id="KW-0235">DNA replication</keyword>
<evidence type="ECO:0000256" key="6">
    <source>
        <dbReference type="ARBA" id="ARBA00022932"/>
    </source>
</evidence>
<dbReference type="AlphaFoldDB" id="A0A5J6L5F8"/>
<accession>A0A5J6L5F8</accession>
<name>A0A5J6L5F8_9MICO</name>
<dbReference type="InterPro" id="IPR004013">
    <property type="entry name" value="PHP_dom"/>
</dbReference>
<dbReference type="InterPro" id="IPR016195">
    <property type="entry name" value="Pol/histidinol_Pase-like"/>
</dbReference>
<dbReference type="RefSeq" id="WP_150925382.1">
    <property type="nucleotide sequence ID" value="NZ_CP044232.1"/>
</dbReference>
<dbReference type="Gene3D" id="3.20.20.140">
    <property type="entry name" value="Metal-dependent hydrolases"/>
    <property type="match status" value="1"/>
</dbReference>
<dbReference type="InterPro" id="IPR023073">
    <property type="entry name" value="DnaE2"/>
</dbReference>
<organism evidence="12 13">
    <name type="scientific">Microbacterium lushaniae</name>
    <dbReference type="NCBI Taxonomy" id="2614639"/>
    <lineage>
        <taxon>Bacteria</taxon>
        <taxon>Bacillati</taxon>
        <taxon>Actinomycetota</taxon>
        <taxon>Actinomycetes</taxon>
        <taxon>Micrococcales</taxon>
        <taxon>Microbacteriaceae</taxon>
        <taxon>Microbacterium</taxon>
    </lineage>
</organism>
<dbReference type="GO" id="GO:0008408">
    <property type="term" value="F:3'-5' exonuclease activity"/>
    <property type="evidence" value="ECO:0007669"/>
    <property type="project" value="InterPro"/>
</dbReference>
<keyword evidence="5 9" id="KW-0227">DNA damage</keyword>
<dbReference type="InterPro" id="IPR004805">
    <property type="entry name" value="DnaE2/DnaE/PolC"/>
</dbReference>
<dbReference type="Proteomes" id="UP000325516">
    <property type="component" value="Chromosome"/>
</dbReference>
<dbReference type="GO" id="GO:0006281">
    <property type="term" value="P:DNA repair"/>
    <property type="evidence" value="ECO:0007669"/>
    <property type="project" value="UniProtKB-UniRule"/>
</dbReference>
<keyword evidence="13" id="KW-1185">Reference proteome</keyword>
<keyword evidence="6 9" id="KW-0239">DNA-directed DNA polymerase</keyword>
<keyword evidence="7 9" id="KW-0234">DNA repair</keyword>
<gene>
    <name evidence="12" type="primary">dnaE</name>
    <name evidence="9" type="synonym">dnaE2</name>
    <name evidence="12" type="ORF">F6J85_12330</name>
</gene>
<dbReference type="GO" id="GO:0006260">
    <property type="term" value="P:DNA replication"/>
    <property type="evidence" value="ECO:0007669"/>
    <property type="project" value="UniProtKB-KW"/>
</dbReference>
<dbReference type="Pfam" id="PF07733">
    <property type="entry name" value="DNA_pol3_alpha"/>
    <property type="match status" value="1"/>
</dbReference>
<reference evidence="13" key="1">
    <citation type="submission" date="2019-09" db="EMBL/GenBank/DDBJ databases">
        <title>Mumia zhuanghuii sp. nov. isolated from the intestinal contents of plateau pika (Ochotona curzoniae) in the Qinghai-Tibet plateau of China.</title>
        <authorList>
            <person name="Tian Z."/>
        </authorList>
    </citation>
    <scope>NUCLEOTIDE SEQUENCE [LARGE SCALE GENOMIC DNA]</scope>
    <source>
        <strain evidence="13">L-031</strain>
    </source>
</reference>
<dbReference type="EC" id="2.7.7.7" evidence="9"/>
<evidence type="ECO:0000256" key="8">
    <source>
        <dbReference type="ARBA" id="ARBA00049244"/>
    </source>
</evidence>
<evidence type="ECO:0000256" key="5">
    <source>
        <dbReference type="ARBA" id="ARBA00022763"/>
    </source>
</evidence>
<dbReference type="SUPFAM" id="SSF89550">
    <property type="entry name" value="PHP domain-like"/>
    <property type="match status" value="1"/>
</dbReference>
<evidence type="ECO:0000259" key="11">
    <source>
        <dbReference type="SMART" id="SM00481"/>
    </source>
</evidence>
<dbReference type="InterPro" id="IPR010994">
    <property type="entry name" value="RuvA_2-like"/>
</dbReference>